<dbReference type="AlphaFoldDB" id="A0A2W2BMK7"/>
<evidence type="ECO:0000313" key="1">
    <source>
        <dbReference type="EMBL" id="PZF77469.1"/>
    </source>
</evidence>
<accession>A0A2W2BMK7</accession>
<gene>
    <name evidence="1" type="ORF">DK847_09130</name>
</gene>
<proteinExistence type="predicted"/>
<sequence>MPVASADFVTEMARLWTQDLGNHCNDGFRLVWSKMADTFIEAIKASMSHDPLLIQEPPPWLVLSPEMGVGKTFGTCLYLGMMAREIRKHPPPLQLGAMFACRTIRQCEEAVSSINRHAGYTAAITRHSENEATVDDVYGHPVLVITHAALTNGDDGFRNRLLKEYLTWQGGDRVLTVIDEALVSATTVASVTVEKLQYVLSQIPPDLKAKHLQAHEFIKLLHDRLVAMSSSQNSMAALWRGLGPHDKQIAEGIRDLFTTLVSDLRKIKRNESNSYWNDPQLRKMEIAKVADILDAIVLLFRRWATYVKKGREVSAAAGEVRLPRLWCPVLLNATAGQDILLDYLGATLVPLPRVRNYRNLTLRVLRQTGLGKEAMKQNATARMQRLGQFIRSDTAEGDHWLVVVHKDTEAVAQLHLPSHSCTIAHWGALDGLNDYRDCNKVVLFGLSYRDPAWALNLHTALAGSEYDANQLDGERASIRRDLESKAMAAQIIQALGRPQSRKVCDSAGNCLPTTAYLTLPDDSIGRAIETYIRSEFTGLHMEHWQYSIDSAVPTEWTPRNANAALVSYLKGQPPGRYSVSDVVTLLELQPKEIARIKDALKKGRGLVDQLSTIGVTYVSEGRGRSAKTYLTKH</sequence>
<reference evidence="2" key="1">
    <citation type="submission" date="2018-06" db="EMBL/GenBank/DDBJ databases">
        <title>Aestuariibacter litoralis strain KCTC 52945T.</title>
        <authorList>
            <person name="Li X."/>
            <person name="Salam N."/>
            <person name="Li J.-L."/>
            <person name="Chen Y.-M."/>
            <person name="Yang Z.-W."/>
            <person name="Zhang L.-Y."/>
            <person name="Han M.-X."/>
            <person name="Xiao M."/>
            <person name="Li W.-J."/>
        </authorList>
    </citation>
    <scope>NUCLEOTIDE SEQUENCE [LARGE SCALE GENOMIC DNA]</scope>
    <source>
        <strain evidence="2">KCTC 52945</strain>
    </source>
</reference>
<organism evidence="1 2">
    <name type="scientific">Aestuariivirga litoralis</name>
    <dbReference type="NCBI Taxonomy" id="2650924"/>
    <lineage>
        <taxon>Bacteria</taxon>
        <taxon>Pseudomonadati</taxon>
        <taxon>Pseudomonadota</taxon>
        <taxon>Alphaproteobacteria</taxon>
        <taxon>Hyphomicrobiales</taxon>
        <taxon>Aestuariivirgaceae</taxon>
        <taxon>Aestuariivirga</taxon>
    </lineage>
</organism>
<protein>
    <submittedName>
        <fullName evidence="1">Uncharacterized protein</fullName>
    </submittedName>
</protein>
<dbReference type="RefSeq" id="WP_111197939.1">
    <property type="nucleotide sequence ID" value="NZ_QKVK01000003.1"/>
</dbReference>
<dbReference type="EMBL" id="QKVK01000003">
    <property type="protein sequence ID" value="PZF77469.1"/>
    <property type="molecule type" value="Genomic_DNA"/>
</dbReference>
<keyword evidence="2" id="KW-1185">Reference proteome</keyword>
<dbReference type="Proteomes" id="UP000248795">
    <property type="component" value="Unassembled WGS sequence"/>
</dbReference>
<evidence type="ECO:0000313" key="2">
    <source>
        <dbReference type="Proteomes" id="UP000248795"/>
    </source>
</evidence>
<comment type="caution">
    <text evidence="1">The sequence shown here is derived from an EMBL/GenBank/DDBJ whole genome shotgun (WGS) entry which is preliminary data.</text>
</comment>
<name>A0A2W2BMK7_9HYPH</name>